<feature type="domain" description="DUF7745" evidence="2">
    <location>
        <begin position="156"/>
        <end position="372"/>
    </location>
</feature>
<dbReference type="PANTHER" id="PTHR48200:SF1">
    <property type="entry name" value="AMINOTRANSFERASE-LIKE PLANT MOBILE DOMAIN-CONTAINING PROTEIN"/>
    <property type="match status" value="1"/>
</dbReference>
<evidence type="ECO:0000313" key="3">
    <source>
        <dbReference type="EMBL" id="MBA0636449.1"/>
    </source>
</evidence>
<gene>
    <name evidence="3" type="ORF">Godav_029070</name>
</gene>
<evidence type="ECO:0000313" key="4">
    <source>
        <dbReference type="Proteomes" id="UP000593561"/>
    </source>
</evidence>
<comment type="caution">
    <text evidence="3">The sequence shown here is derived from an EMBL/GenBank/DDBJ whole genome shotgun (WGS) entry which is preliminary data.</text>
</comment>
<dbReference type="InterPro" id="IPR056647">
    <property type="entry name" value="DUF7745"/>
</dbReference>
<accession>A0A7J8TE18</accession>
<proteinExistence type="predicted"/>
<dbReference type="Pfam" id="PF24924">
    <property type="entry name" value="DUF7745"/>
    <property type="match status" value="2"/>
</dbReference>
<organism evidence="3 4">
    <name type="scientific">Gossypium davidsonii</name>
    <name type="common">Davidson's cotton</name>
    <name type="synonym">Gossypium klotzschianum subsp. davidsonii</name>
    <dbReference type="NCBI Taxonomy" id="34287"/>
    <lineage>
        <taxon>Eukaryota</taxon>
        <taxon>Viridiplantae</taxon>
        <taxon>Streptophyta</taxon>
        <taxon>Embryophyta</taxon>
        <taxon>Tracheophyta</taxon>
        <taxon>Spermatophyta</taxon>
        <taxon>Magnoliopsida</taxon>
        <taxon>eudicotyledons</taxon>
        <taxon>Gunneridae</taxon>
        <taxon>Pentapetalae</taxon>
        <taxon>rosids</taxon>
        <taxon>malvids</taxon>
        <taxon>Malvales</taxon>
        <taxon>Malvaceae</taxon>
        <taxon>Malvoideae</taxon>
        <taxon>Gossypium</taxon>
    </lineage>
</organism>
<reference evidence="3 4" key="1">
    <citation type="journal article" date="2019" name="Genome Biol. Evol.">
        <title>Insights into the evolution of the New World diploid cottons (Gossypium, subgenus Houzingenia) based on genome sequencing.</title>
        <authorList>
            <person name="Grover C.E."/>
            <person name="Arick M.A. 2nd"/>
            <person name="Thrash A."/>
            <person name="Conover J.L."/>
            <person name="Sanders W.S."/>
            <person name="Peterson D.G."/>
            <person name="Frelichowski J.E."/>
            <person name="Scheffler J.A."/>
            <person name="Scheffler B.E."/>
            <person name="Wendel J.F."/>
        </authorList>
    </citation>
    <scope>NUCLEOTIDE SEQUENCE [LARGE SCALE GENOMIC DNA]</scope>
    <source>
        <strain evidence="3">27</strain>
        <tissue evidence="3">Leaf</tissue>
    </source>
</reference>
<name>A0A7J8TE18_GOSDV</name>
<evidence type="ECO:0000259" key="2">
    <source>
        <dbReference type="Pfam" id="PF24924"/>
    </source>
</evidence>
<dbReference type="AlphaFoldDB" id="A0A7J8TE18"/>
<keyword evidence="4" id="KW-1185">Reference proteome</keyword>
<dbReference type="Proteomes" id="UP000593561">
    <property type="component" value="Unassembled WGS sequence"/>
</dbReference>
<dbReference type="PANTHER" id="PTHR48200">
    <property type="entry name" value="PROTEIN, PUTATIVE-RELATED"/>
    <property type="match status" value="1"/>
</dbReference>
<sequence length="447" mass="52570">MESEFLNKVEDNAVIRIWSEKSQLEKGDSLMMGYASELWDYTSINMTQNNLQELKEIWAQWDDGVKELFYSNYGDLPYLLDINVDEHLFRALAQFWNSTYSCFKFGEVDMVPTVEEYTNLLRCPRIQVDKVYFRAANVLTFTKKLTRITGMSEQWLVIFPKALGHIDEAVTDLFDQLDRWVTPVPAILAETFRSLSACRRTGEERFIGCAQLLLVWFHSHFYKVDKISYQGFSENYSPLKELAATPRRDDITGEKWMMILQNLQDEDVEWRASWMVPDEFLYRCGDFDWFPLLGIWGAVGYAPLLVLRQYRSRQFVPATQRLAECEFSYKGNNYRGKIREMSNAWKQIHRMKRIIVGAATTPEYHGWRSKRINDNIPKLREECGSSIEEHLRVVLSELEIIKQDFKKRSSEFGKMIEQLEEEKMRLGLDVDIHKLEAEKLRKGKNKA</sequence>
<feature type="coiled-coil region" evidence="1">
    <location>
        <begin position="402"/>
        <end position="436"/>
    </location>
</feature>
<protein>
    <recommendedName>
        <fullName evidence="2">DUF7745 domain-containing protein</fullName>
    </recommendedName>
</protein>
<feature type="domain" description="DUF7745" evidence="2">
    <location>
        <begin position="60"/>
        <end position="146"/>
    </location>
</feature>
<evidence type="ECO:0000256" key="1">
    <source>
        <dbReference type="SAM" id="Coils"/>
    </source>
</evidence>
<dbReference type="EMBL" id="JABFAC010245958">
    <property type="protein sequence ID" value="MBA0636449.1"/>
    <property type="molecule type" value="Genomic_DNA"/>
</dbReference>
<keyword evidence="1" id="KW-0175">Coiled coil</keyword>